<gene>
    <name evidence="1" type="ORF">RPERSI_LOCUS9253</name>
</gene>
<comment type="caution">
    <text evidence="1">The sequence shown here is derived from an EMBL/GenBank/DDBJ whole genome shotgun (WGS) entry which is preliminary data.</text>
</comment>
<feature type="non-terminal residue" evidence="1">
    <location>
        <position position="1"/>
    </location>
</feature>
<evidence type="ECO:0000313" key="1">
    <source>
        <dbReference type="EMBL" id="CAG8684062.1"/>
    </source>
</evidence>
<evidence type="ECO:0000313" key="2">
    <source>
        <dbReference type="Proteomes" id="UP000789920"/>
    </source>
</evidence>
<organism evidence="1 2">
    <name type="scientific">Racocetra persica</name>
    <dbReference type="NCBI Taxonomy" id="160502"/>
    <lineage>
        <taxon>Eukaryota</taxon>
        <taxon>Fungi</taxon>
        <taxon>Fungi incertae sedis</taxon>
        <taxon>Mucoromycota</taxon>
        <taxon>Glomeromycotina</taxon>
        <taxon>Glomeromycetes</taxon>
        <taxon>Diversisporales</taxon>
        <taxon>Gigasporaceae</taxon>
        <taxon>Racocetra</taxon>
    </lineage>
</organism>
<proteinExistence type="predicted"/>
<sequence length="211" mass="24380">NSNTTTINTSIDDISDKSESAFKKITGLMPYIKCVIRGFSRILNYEIIEPFDTFINENTWTVKVLSIFLEPLLDSVPNIKISWAEHHSIASKACINVVKKTDEERPGHKVDFNVTWQDYWKKEKCEVIVGEFSGKPFEPLPDKCYKDKCKLFRCMKDILDLCISRILKFCSGMINKEICNIIQTMQVFGVHTHGTYKSVEELLQNVFSFFD</sequence>
<accession>A0ACA9NZJ0</accession>
<name>A0ACA9NZJ0_9GLOM</name>
<dbReference type="EMBL" id="CAJVQC010017343">
    <property type="protein sequence ID" value="CAG8684062.1"/>
    <property type="molecule type" value="Genomic_DNA"/>
</dbReference>
<keyword evidence="2" id="KW-1185">Reference proteome</keyword>
<reference evidence="1" key="1">
    <citation type="submission" date="2021-06" db="EMBL/GenBank/DDBJ databases">
        <authorList>
            <person name="Kallberg Y."/>
            <person name="Tangrot J."/>
            <person name="Rosling A."/>
        </authorList>
    </citation>
    <scope>NUCLEOTIDE SEQUENCE</scope>
    <source>
        <strain evidence="1">MA461A</strain>
    </source>
</reference>
<dbReference type="Proteomes" id="UP000789920">
    <property type="component" value="Unassembled WGS sequence"/>
</dbReference>
<protein>
    <submittedName>
        <fullName evidence="1">3683_t:CDS:1</fullName>
    </submittedName>
</protein>